<proteinExistence type="predicted"/>
<dbReference type="EMBL" id="JAGEOJ010000002">
    <property type="protein sequence ID" value="MBO2446317.1"/>
    <property type="molecule type" value="Genomic_DNA"/>
</dbReference>
<evidence type="ECO:0000313" key="2">
    <source>
        <dbReference type="EMBL" id="MBO2446317.1"/>
    </source>
</evidence>
<reference evidence="2" key="1">
    <citation type="submission" date="2021-03" db="EMBL/GenBank/DDBJ databases">
        <authorList>
            <person name="Kanchanasin P."/>
            <person name="Saeng-In P."/>
            <person name="Phongsopitanun W."/>
            <person name="Yuki M."/>
            <person name="Kudo T."/>
            <person name="Ohkuma M."/>
            <person name="Tanasupawat S."/>
        </authorList>
    </citation>
    <scope>NUCLEOTIDE SEQUENCE</scope>
    <source>
        <strain evidence="2">GKU 128</strain>
    </source>
</reference>
<comment type="caution">
    <text evidence="2">The sequence shown here is derived from an EMBL/GenBank/DDBJ whole genome shotgun (WGS) entry which is preliminary data.</text>
</comment>
<dbReference type="Proteomes" id="UP000669179">
    <property type="component" value="Unassembled WGS sequence"/>
</dbReference>
<sequence length="132" mass="14642">MKLLTATTNTQGFRETDFDWCVEGELVHIGVVCARDQDDPDGGCGCGRAFAGLNSHRATTTAIVREVPGFTDEDYVLAIRSSLEQQGYDASYADHEAAELRCLVRDWPPGTIVERRLDEIVVREVVKPDQEV</sequence>
<dbReference type="AlphaFoldDB" id="A0A939T4U3"/>
<evidence type="ECO:0000259" key="1">
    <source>
        <dbReference type="Pfam" id="PF24831"/>
    </source>
</evidence>
<gene>
    <name evidence="2" type="ORF">J4573_04395</name>
</gene>
<name>A0A939T4U3_9ACTN</name>
<dbReference type="Pfam" id="PF24831">
    <property type="entry name" value="DUF7715"/>
    <property type="match status" value="1"/>
</dbReference>
<keyword evidence="3" id="KW-1185">Reference proteome</keyword>
<protein>
    <recommendedName>
        <fullName evidence="1">DUF7715 domain-containing protein</fullName>
    </recommendedName>
</protein>
<accession>A0A939T4U3</accession>
<organism evidence="2 3">
    <name type="scientific">Actinomadura barringtoniae</name>
    <dbReference type="NCBI Taxonomy" id="1427535"/>
    <lineage>
        <taxon>Bacteria</taxon>
        <taxon>Bacillati</taxon>
        <taxon>Actinomycetota</taxon>
        <taxon>Actinomycetes</taxon>
        <taxon>Streptosporangiales</taxon>
        <taxon>Thermomonosporaceae</taxon>
        <taxon>Actinomadura</taxon>
    </lineage>
</organism>
<feature type="domain" description="DUF7715" evidence="1">
    <location>
        <begin position="1"/>
        <end position="125"/>
    </location>
</feature>
<evidence type="ECO:0000313" key="3">
    <source>
        <dbReference type="Proteomes" id="UP000669179"/>
    </source>
</evidence>
<dbReference type="RefSeq" id="WP_208253931.1">
    <property type="nucleotide sequence ID" value="NZ_JAGEOJ010000002.1"/>
</dbReference>
<dbReference type="InterPro" id="IPR056132">
    <property type="entry name" value="DUF7715"/>
</dbReference>